<gene>
    <name evidence="2" type="ORF">RCIX2600</name>
</gene>
<evidence type="ECO:0000256" key="1">
    <source>
        <dbReference type="SAM" id="MobiDB-lite"/>
    </source>
</evidence>
<sequence>MCITGQVSKMESPKTAEKRSQIEKEAEYIVQYVRGFKVFSAKDEAAIEEILAALNNLHATVDRIEEAHQRRIILMNEMAKTISAMEEDHKQFASMYRKTTAE</sequence>
<keyword evidence="3" id="KW-1185">Reference proteome</keyword>
<evidence type="ECO:0000313" key="2">
    <source>
        <dbReference type="EMBL" id="CAJ37652.1"/>
    </source>
</evidence>
<feature type="region of interest" description="Disordered" evidence="1">
    <location>
        <begin position="1"/>
        <end position="20"/>
    </location>
</feature>
<organism evidence="2 3">
    <name type="scientific">Methanocella arvoryzae (strain DSM 22066 / NBRC 105507 / MRE50)</name>
    <dbReference type="NCBI Taxonomy" id="351160"/>
    <lineage>
        <taxon>Archaea</taxon>
        <taxon>Methanobacteriati</taxon>
        <taxon>Methanobacteriota</taxon>
        <taxon>Stenosarchaea group</taxon>
        <taxon>Methanomicrobia</taxon>
        <taxon>Methanocellales</taxon>
        <taxon>Methanocellaceae</taxon>
        <taxon>Methanocella</taxon>
    </lineage>
</organism>
<name>Q0W1U1_METAR</name>
<dbReference type="STRING" id="351160.RCIX2600"/>
<dbReference type="KEGG" id="rci:RCIX2600"/>
<dbReference type="AlphaFoldDB" id="Q0W1U1"/>
<feature type="compositionally biased region" description="Basic and acidic residues" evidence="1">
    <location>
        <begin position="11"/>
        <end position="20"/>
    </location>
</feature>
<protein>
    <submittedName>
        <fullName evidence="2">Uncharacterized protein</fullName>
    </submittedName>
</protein>
<evidence type="ECO:0000313" key="3">
    <source>
        <dbReference type="Proteomes" id="UP000000663"/>
    </source>
</evidence>
<dbReference type="Proteomes" id="UP000000663">
    <property type="component" value="Chromosome"/>
</dbReference>
<dbReference type="eggNOG" id="arCOG12548">
    <property type="taxonomic scope" value="Archaea"/>
</dbReference>
<reference evidence="2 3" key="1">
    <citation type="journal article" date="2006" name="Science">
        <title>Genome of rice cluster I archaea -- the key methane producers in the rice rhizosphere.</title>
        <authorList>
            <person name="Erkel C."/>
            <person name="Kube M."/>
            <person name="Reinhardt R."/>
            <person name="Liesack W."/>
        </authorList>
    </citation>
    <scope>NUCLEOTIDE SEQUENCE [LARGE SCALE GENOMIC DNA]</scope>
    <source>
        <strain evidence="3">DSM 22066 / NBRC 105507 / MRE50</strain>
    </source>
</reference>
<accession>Q0W1U1</accession>
<proteinExistence type="predicted"/>
<dbReference type="EMBL" id="AM114193">
    <property type="protein sequence ID" value="CAJ37652.1"/>
    <property type="molecule type" value="Genomic_DNA"/>
</dbReference>